<dbReference type="EMBL" id="JABKKE010000015">
    <property type="protein sequence ID" value="NPE14593.1"/>
    <property type="molecule type" value="Genomic_DNA"/>
</dbReference>
<protein>
    <submittedName>
        <fullName evidence="1">Uncharacterized protein</fullName>
    </submittedName>
</protein>
<organism evidence="1 2">
    <name type="scientific">Xylanibacter rodentium</name>
    <dbReference type="NCBI Taxonomy" id="2736289"/>
    <lineage>
        <taxon>Bacteria</taxon>
        <taxon>Pseudomonadati</taxon>
        <taxon>Bacteroidota</taxon>
        <taxon>Bacteroidia</taxon>
        <taxon>Bacteroidales</taxon>
        <taxon>Prevotellaceae</taxon>
        <taxon>Xylanibacter</taxon>
    </lineage>
</organism>
<evidence type="ECO:0000313" key="2">
    <source>
        <dbReference type="Proteomes" id="UP001193734"/>
    </source>
</evidence>
<dbReference type="RefSeq" id="WP_172174278.1">
    <property type="nucleotide sequence ID" value="NZ_CASGKG010000021.1"/>
</dbReference>
<accession>A0ABX2AYT7</accession>
<proteinExistence type="predicted"/>
<dbReference type="Proteomes" id="UP001193734">
    <property type="component" value="Unassembled WGS sequence"/>
</dbReference>
<dbReference type="GeneID" id="82158041"/>
<comment type="caution">
    <text evidence="1">The sequence shown here is derived from an EMBL/GenBank/DDBJ whole genome shotgun (WGS) entry which is preliminary data.</text>
</comment>
<gene>
    <name evidence="1" type="ORF">HPS55_09730</name>
</gene>
<keyword evidence="2" id="KW-1185">Reference proteome</keyword>
<sequence>MSAFAGNVTANSAAEMNANFSSVSQNRIRIDLHVGYYNPTNIDKGIGRSPVQIPSIYMDGHTVYPDGYSFDEIQLVSIDENGDYYTVYSSEVAEDAETIEIPNYITDEYEIRLCRGGYYFYGDITI</sequence>
<evidence type="ECO:0000313" key="1">
    <source>
        <dbReference type="EMBL" id="NPE14593.1"/>
    </source>
</evidence>
<name>A0ABX2AYT7_9BACT</name>
<reference evidence="1 2" key="1">
    <citation type="submission" date="2020-05" db="EMBL/GenBank/DDBJ databases">
        <title>Distinct polysaccharide utilization as determinants for interspecies competition between intestinal Prevotella spp.</title>
        <authorList>
            <person name="Galvez E.J.C."/>
            <person name="Iljazovic A."/>
            <person name="Strowig T."/>
        </authorList>
    </citation>
    <scope>NUCLEOTIDE SEQUENCE [LARGE SCALE GENOMIC DNA]</scope>
    <source>
        <strain evidence="1 2">PROD</strain>
    </source>
</reference>